<feature type="region of interest" description="Disordered" evidence="3">
    <location>
        <begin position="77"/>
        <end position="97"/>
    </location>
</feature>
<organism evidence="4 5">
    <name type="scientific">Nocardia albiluteola</name>
    <dbReference type="NCBI Taxonomy" id="2842303"/>
    <lineage>
        <taxon>Bacteria</taxon>
        <taxon>Bacillati</taxon>
        <taxon>Actinomycetota</taxon>
        <taxon>Actinomycetes</taxon>
        <taxon>Mycobacteriales</taxon>
        <taxon>Nocardiaceae</taxon>
        <taxon>Nocardia</taxon>
    </lineage>
</organism>
<dbReference type="PANTHER" id="PTHR33713:SF6">
    <property type="entry name" value="ANTITOXIN YEFM"/>
    <property type="match status" value="1"/>
</dbReference>
<keyword evidence="5" id="KW-1185">Reference proteome</keyword>
<dbReference type="RefSeq" id="WP_215915190.1">
    <property type="nucleotide sequence ID" value="NZ_JAHKNI010000001.1"/>
</dbReference>
<dbReference type="Gene3D" id="6.10.250.330">
    <property type="match status" value="1"/>
</dbReference>
<evidence type="ECO:0000313" key="5">
    <source>
        <dbReference type="Proteomes" id="UP000733379"/>
    </source>
</evidence>
<dbReference type="Gene3D" id="3.40.1620.10">
    <property type="entry name" value="YefM-like domain"/>
    <property type="match status" value="1"/>
</dbReference>
<evidence type="ECO:0000256" key="3">
    <source>
        <dbReference type="SAM" id="MobiDB-lite"/>
    </source>
</evidence>
<evidence type="ECO:0000256" key="2">
    <source>
        <dbReference type="RuleBase" id="RU362080"/>
    </source>
</evidence>
<dbReference type="PANTHER" id="PTHR33713">
    <property type="entry name" value="ANTITOXIN YAFN-RELATED"/>
    <property type="match status" value="1"/>
</dbReference>
<dbReference type="SUPFAM" id="SSF143120">
    <property type="entry name" value="YefM-like"/>
    <property type="match status" value="1"/>
</dbReference>
<dbReference type="InterPro" id="IPR036165">
    <property type="entry name" value="YefM-like_sf"/>
</dbReference>
<dbReference type="Pfam" id="PF02604">
    <property type="entry name" value="PhdYeFM_antitox"/>
    <property type="match status" value="1"/>
</dbReference>
<name>A0ABS6AQK7_9NOCA</name>
<sequence>MMRAMHATDARNNFAEVLDAATEDHDEVIITRSGGKAAAVVISLAEWESLKETTFLLSNRANAAWLAKGIEQANAGQVTPRELIDPDESGDGEWAGN</sequence>
<reference evidence="4 5" key="1">
    <citation type="submission" date="2021-06" db="EMBL/GenBank/DDBJ databases">
        <title>Actinomycetes sequencing.</title>
        <authorList>
            <person name="Shan Q."/>
        </authorList>
    </citation>
    <scope>NUCLEOTIDE SEQUENCE [LARGE SCALE GENOMIC DNA]</scope>
    <source>
        <strain evidence="4 5">NEAU-G5</strain>
    </source>
</reference>
<dbReference type="InterPro" id="IPR006442">
    <property type="entry name" value="Antitoxin_Phd/YefM"/>
</dbReference>
<dbReference type="NCBIfam" id="TIGR01552">
    <property type="entry name" value="phd_fam"/>
    <property type="match status" value="1"/>
</dbReference>
<comment type="function">
    <text evidence="2">Antitoxin component of a type II toxin-antitoxin (TA) system.</text>
</comment>
<gene>
    <name evidence="4" type="ORF">KO481_02055</name>
</gene>
<comment type="caution">
    <text evidence="4">The sequence shown here is derived from an EMBL/GenBank/DDBJ whole genome shotgun (WGS) entry which is preliminary data.</text>
</comment>
<accession>A0ABS6AQK7</accession>
<dbReference type="InterPro" id="IPR051405">
    <property type="entry name" value="phD/YefM_antitoxin"/>
</dbReference>
<dbReference type="Proteomes" id="UP000733379">
    <property type="component" value="Unassembled WGS sequence"/>
</dbReference>
<protein>
    <recommendedName>
        <fullName evidence="2">Antitoxin</fullName>
    </recommendedName>
</protein>
<dbReference type="EMBL" id="JAHKNI010000001">
    <property type="protein sequence ID" value="MBU3060306.1"/>
    <property type="molecule type" value="Genomic_DNA"/>
</dbReference>
<evidence type="ECO:0000256" key="1">
    <source>
        <dbReference type="ARBA" id="ARBA00009981"/>
    </source>
</evidence>
<comment type="similarity">
    <text evidence="1 2">Belongs to the phD/YefM antitoxin family.</text>
</comment>
<proteinExistence type="inferred from homology"/>
<evidence type="ECO:0000313" key="4">
    <source>
        <dbReference type="EMBL" id="MBU3060306.1"/>
    </source>
</evidence>